<dbReference type="AlphaFoldDB" id="A0A2T7NX52"/>
<gene>
    <name evidence="1" type="ORF">C0Q70_13395</name>
</gene>
<organism evidence="1 2">
    <name type="scientific">Pomacea canaliculata</name>
    <name type="common">Golden apple snail</name>
    <dbReference type="NCBI Taxonomy" id="400727"/>
    <lineage>
        <taxon>Eukaryota</taxon>
        <taxon>Metazoa</taxon>
        <taxon>Spiralia</taxon>
        <taxon>Lophotrochozoa</taxon>
        <taxon>Mollusca</taxon>
        <taxon>Gastropoda</taxon>
        <taxon>Caenogastropoda</taxon>
        <taxon>Architaenioglossa</taxon>
        <taxon>Ampullarioidea</taxon>
        <taxon>Ampullariidae</taxon>
        <taxon>Pomacea</taxon>
    </lineage>
</organism>
<dbReference type="EMBL" id="PZQS01000008">
    <property type="protein sequence ID" value="PVD25735.1"/>
    <property type="molecule type" value="Genomic_DNA"/>
</dbReference>
<evidence type="ECO:0000313" key="1">
    <source>
        <dbReference type="EMBL" id="PVD25735.1"/>
    </source>
</evidence>
<comment type="caution">
    <text evidence="1">The sequence shown here is derived from an EMBL/GenBank/DDBJ whole genome shotgun (WGS) entry which is preliminary data.</text>
</comment>
<protein>
    <submittedName>
        <fullName evidence="1">Uncharacterized protein</fullName>
    </submittedName>
</protein>
<keyword evidence="2" id="KW-1185">Reference proteome</keyword>
<sequence>MDSSSPANSFHLNLPRSWQMPITGFSASSHLSITATASPVLQSVDREISQTLSESFNENLFKRVTGINPGLLCRWTGDEGEPRVRLRALVRSLLACIKWSAARLGLSTTLAHLKL</sequence>
<reference evidence="1 2" key="1">
    <citation type="submission" date="2018-04" db="EMBL/GenBank/DDBJ databases">
        <title>The genome of golden apple snail Pomacea canaliculata provides insight into stress tolerance and invasive adaptation.</title>
        <authorList>
            <person name="Liu C."/>
            <person name="Liu B."/>
            <person name="Ren Y."/>
            <person name="Zhang Y."/>
            <person name="Wang H."/>
            <person name="Li S."/>
            <person name="Jiang F."/>
            <person name="Yin L."/>
            <person name="Zhang G."/>
            <person name="Qian W."/>
            <person name="Fan W."/>
        </authorList>
    </citation>
    <scope>NUCLEOTIDE SEQUENCE [LARGE SCALE GENOMIC DNA]</scope>
    <source>
        <strain evidence="1">SZHN2017</strain>
        <tissue evidence="1">Muscle</tissue>
    </source>
</reference>
<evidence type="ECO:0000313" key="2">
    <source>
        <dbReference type="Proteomes" id="UP000245119"/>
    </source>
</evidence>
<accession>A0A2T7NX52</accession>
<proteinExistence type="predicted"/>
<name>A0A2T7NX52_POMCA</name>
<dbReference type="Proteomes" id="UP000245119">
    <property type="component" value="Linkage Group LG8"/>
</dbReference>